<comment type="caution">
    <text evidence="9">The sequence shown here is derived from an EMBL/GenBank/DDBJ whole genome shotgun (WGS) entry which is preliminary data.</text>
</comment>
<dbReference type="Pfam" id="PF08534">
    <property type="entry name" value="Redoxin"/>
    <property type="match status" value="1"/>
</dbReference>
<dbReference type="GO" id="GO:0005829">
    <property type="term" value="C:cytosol"/>
    <property type="evidence" value="ECO:0007669"/>
    <property type="project" value="TreeGrafter"/>
</dbReference>
<dbReference type="InterPro" id="IPR036249">
    <property type="entry name" value="Thioredoxin-like_sf"/>
</dbReference>
<evidence type="ECO:0000256" key="1">
    <source>
        <dbReference type="ARBA" id="ARBA00010505"/>
    </source>
</evidence>
<dbReference type="GO" id="GO:0034599">
    <property type="term" value="P:cellular response to oxidative stress"/>
    <property type="evidence" value="ECO:0007669"/>
    <property type="project" value="InterPro"/>
</dbReference>
<sequence length="178" mass="18629">MTSVIASAAHAAHNVAASLLAQAPIQIGQAIPAAQIKEDSPDSSTALNLTGKNIIIGVPGAFTTPCNSHIPAYIENYQKFKDKGVNEIYVFAVNDTFVTKAWKEKLAPNGTPIHFIADDKSAFVSALGLVFDASPLLGGPRSKRFAIVTEGTKVLTLAVEDQPPSVTVTSAESVLASL</sequence>
<evidence type="ECO:0000256" key="2">
    <source>
        <dbReference type="ARBA" id="ARBA00022559"/>
    </source>
</evidence>
<dbReference type="AlphaFoldDB" id="A0A9P6E616"/>
<dbReference type="Gene3D" id="3.40.30.10">
    <property type="entry name" value="Glutaredoxin"/>
    <property type="match status" value="1"/>
</dbReference>
<dbReference type="GO" id="GO:0005777">
    <property type="term" value="C:peroxisome"/>
    <property type="evidence" value="ECO:0007669"/>
    <property type="project" value="TreeGrafter"/>
</dbReference>
<comment type="function">
    <text evidence="7">Thiol-specific peroxidase that catalyzes the reduction of hydrogen peroxide and organic hydroperoxides to water and alcohols, respectively. Plays a role in cell protection against oxidative stress by detoxifying peroxides.</text>
</comment>
<protein>
    <submittedName>
        <fullName evidence="9">Redoxin</fullName>
    </submittedName>
</protein>
<keyword evidence="3 7" id="KW-0049">Antioxidant</keyword>
<dbReference type="GO" id="GO:0008379">
    <property type="term" value="F:thioredoxin peroxidase activity"/>
    <property type="evidence" value="ECO:0007669"/>
    <property type="project" value="InterPro"/>
</dbReference>
<keyword evidence="4 7" id="KW-0560">Oxidoreductase</keyword>
<dbReference type="PANTHER" id="PTHR10430">
    <property type="entry name" value="PEROXIREDOXIN"/>
    <property type="match status" value="1"/>
</dbReference>
<dbReference type="GO" id="GO:0045454">
    <property type="term" value="P:cell redox homeostasis"/>
    <property type="evidence" value="ECO:0007669"/>
    <property type="project" value="TreeGrafter"/>
</dbReference>
<evidence type="ECO:0000256" key="3">
    <source>
        <dbReference type="ARBA" id="ARBA00022862"/>
    </source>
</evidence>
<evidence type="ECO:0000256" key="7">
    <source>
        <dbReference type="RuleBase" id="RU366011"/>
    </source>
</evidence>
<evidence type="ECO:0000256" key="5">
    <source>
        <dbReference type="ARBA" id="ARBA00023284"/>
    </source>
</evidence>
<dbReference type="InterPro" id="IPR013740">
    <property type="entry name" value="Redoxin"/>
</dbReference>
<dbReference type="PANTHER" id="PTHR10430:SF39">
    <property type="entry name" value="PEROXISOMAL MEMBRANE ASSOCIATED PROTEIN 20"/>
    <property type="match status" value="1"/>
</dbReference>
<dbReference type="OrthoDB" id="1882547at2759"/>
<dbReference type="InterPro" id="IPR013766">
    <property type="entry name" value="Thioredoxin_domain"/>
</dbReference>
<dbReference type="GO" id="GO:0005739">
    <property type="term" value="C:mitochondrion"/>
    <property type="evidence" value="ECO:0007669"/>
    <property type="project" value="TreeGrafter"/>
</dbReference>
<dbReference type="Proteomes" id="UP000807306">
    <property type="component" value="Unassembled WGS sequence"/>
</dbReference>
<evidence type="ECO:0000313" key="9">
    <source>
        <dbReference type="EMBL" id="KAF9523029.1"/>
    </source>
</evidence>
<keyword evidence="2 7" id="KW-0575">Peroxidase</keyword>
<evidence type="ECO:0000256" key="4">
    <source>
        <dbReference type="ARBA" id="ARBA00023002"/>
    </source>
</evidence>
<comment type="similarity">
    <text evidence="1 7">Belongs to the peroxiredoxin family. Prx5 subfamily.</text>
</comment>
<gene>
    <name evidence="9" type="ORF">CPB83DRAFT_863619</name>
</gene>
<dbReference type="CDD" id="cd03013">
    <property type="entry name" value="PRX5_like"/>
    <property type="match status" value="1"/>
</dbReference>
<keyword evidence="5 7" id="KW-0676">Redox-active center</keyword>
<evidence type="ECO:0000259" key="8">
    <source>
        <dbReference type="PROSITE" id="PS51352"/>
    </source>
</evidence>
<evidence type="ECO:0000256" key="6">
    <source>
        <dbReference type="PIRSR" id="PIRSR637944-1"/>
    </source>
</evidence>
<proteinExistence type="inferred from homology"/>
<dbReference type="GO" id="GO:0042744">
    <property type="term" value="P:hydrogen peroxide catabolic process"/>
    <property type="evidence" value="ECO:0007669"/>
    <property type="project" value="TreeGrafter"/>
</dbReference>
<dbReference type="InterPro" id="IPR037944">
    <property type="entry name" value="PRX5-like"/>
</dbReference>
<feature type="domain" description="Thioredoxin" evidence="8">
    <location>
        <begin position="25"/>
        <end position="178"/>
    </location>
</feature>
<evidence type="ECO:0000313" key="10">
    <source>
        <dbReference type="Proteomes" id="UP000807306"/>
    </source>
</evidence>
<keyword evidence="10" id="KW-1185">Reference proteome</keyword>
<dbReference type="PROSITE" id="PS51352">
    <property type="entry name" value="THIOREDOXIN_2"/>
    <property type="match status" value="1"/>
</dbReference>
<organism evidence="9 10">
    <name type="scientific">Crepidotus variabilis</name>
    <dbReference type="NCBI Taxonomy" id="179855"/>
    <lineage>
        <taxon>Eukaryota</taxon>
        <taxon>Fungi</taxon>
        <taxon>Dikarya</taxon>
        <taxon>Basidiomycota</taxon>
        <taxon>Agaricomycotina</taxon>
        <taxon>Agaricomycetes</taxon>
        <taxon>Agaricomycetidae</taxon>
        <taxon>Agaricales</taxon>
        <taxon>Agaricineae</taxon>
        <taxon>Crepidotaceae</taxon>
        <taxon>Crepidotus</taxon>
    </lineage>
</organism>
<name>A0A9P6E616_9AGAR</name>
<dbReference type="SUPFAM" id="SSF52833">
    <property type="entry name" value="Thioredoxin-like"/>
    <property type="match status" value="1"/>
</dbReference>
<feature type="active site" description="Cysteine sulfenic acid (-SOH) intermediate" evidence="6">
    <location>
        <position position="66"/>
    </location>
</feature>
<accession>A0A9P6E616</accession>
<dbReference type="EMBL" id="MU157927">
    <property type="protein sequence ID" value="KAF9523029.1"/>
    <property type="molecule type" value="Genomic_DNA"/>
</dbReference>
<reference evidence="9" key="1">
    <citation type="submission" date="2020-11" db="EMBL/GenBank/DDBJ databases">
        <authorList>
            <consortium name="DOE Joint Genome Institute"/>
            <person name="Ahrendt S."/>
            <person name="Riley R."/>
            <person name="Andreopoulos W."/>
            <person name="Labutti K."/>
            <person name="Pangilinan J."/>
            <person name="Ruiz-Duenas F.J."/>
            <person name="Barrasa J.M."/>
            <person name="Sanchez-Garcia M."/>
            <person name="Camarero S."/>
            <person name="Miyauchi S."/>
            <person name="Serrano A."/>
            <person name="Linde D."/>
            <person name="Babiker R."/>
            <person name="Drula E."/>
            <person name="Ayuso-Fernandez I."/>
            <person name="Pacheco R."/>
            <person name="Padilla G."/>
            <person name="Ferreira P."/>
            <person name="Barriuso J."/>
            <person name="Kellner H."/>
            <person name="Castanera R."/>
            <person name="Alfaro M."/>
            <person name="Ramirez L."/>
            <person name="Pisabarro A.G."/>
            <person name="Kuo A."/>
            <person name="Tritt A."/>
            <person name="Lipzen A."/>
            <person name="He G."/>
            <person name="Yan M."/>
            <person name="Ng V."/>
            <person name="Cullen D."/>
            <person name="Martin F."/>
            <person name="Rosso M.-N."/>
            <person name="Henrissat B."/>
            <person name="Hibbett D."/>
            <person name="Martinez A.T."/>
            <person name="Grigoriev I.V."/>
        </authorList>
    </citation>
    <scope>NUCLEOTIDE SEQUENCE</scope>
    <source>
        <strain evidence="9">CBS 506.95</strain>
    </source>
</reference>